<dbReference type="Proteomes" id="UP000801492">
    <property type="component" value="Unassembled WGS sequence"/>
</dbReference>
<proteinExistence type="predicted"/>
<keyword evidence="2" id="KW-1185">Reference proteome</keyword>
<dbReference type="EMBL" id="VTPC01090289">
    <property type="protein sequence ID" value="KAF2883818.1"/>
    <property type="molecule type" value="Genomic_DNA"/>
</dbReference>
<dbReference type="OrthoDB" id="5984884at2759"/>
<organism evidence="1 2">
    <name type="scientific">Ignelater luminosus</name>
    <name type="common">Cucubano</name>
    <name type="synonym">Pyrophorus luminosus</name>
    <dbReference type="NCBI Taxonomy" id="2038154"/>
    <lineage>
        <taxon>Eukaryota</taxon>
        <taxon>Metazoa</taxon>
        <taxon>Ecdysozoa</taxon>
        <taxon>Arthropoda</taxon>
        <taxon>Hexapoda</taxon>
        <taxon>Insecta</taxon>
        <taxon>Pterygota</taxon>
        <taxon>Neoptera</taxon>
        <taxon>Endopterygota</taxon>
        <taxon>Coleoptera</taxon>
        <taxon>Polyphaga</taxon>
        <taxon>Elateriformia</taxon>
        <taxon>Elateroidea</taxon>
        <taxon>Elateridae</taxon>
        <taxon>Agrypninae</taxon>
        <taxon>Pyrophorini</taxon>
        <taxon>Ignelater</taxon>
    </lineage>
</organism>
<name>A0A8K0CFZ4_IGNLU</name>
<comment type="caution">
    <text evidence="1">The sequence shown here is derived from an EMBL/GenBank/DDBJ whole genome shotgun (WGS) entry which is preliminary data.</text>
</comment>
<sequence>MAQLRAIGSFIDGTGFSDMWSESNIYENRTTKGILDGGTVRRAIEAHIFILLKSSSVKLNTLQEALQTNNINCISNAHRELISGLERLGLTAEMEKFDSEMDSGKPNIKVTRQYMKMVETVEVLEHENRRMKVAGGLTGITQNPKALNCFSLSSPELARIGAEGREMLNVASSKGETHPALNKSTTIRHRRNVEKLIAFLKETRSPFLYEGNHLAHSDFDLKSVISKYELTAIPRSLYSSDGQMYHCLAKSKVMHLIEGLIDITKQEAIVASQNSAKGPFKVAIIDAMAEVQMLDKPDHTVTSKELFFKLRMKYNSFEEVHLVFDTYLQHFFKNWIRKKRQGVTKTEKARAGVACLIHNDWVDGVQDWTLRKERILEVNLNIGSKLLTIVIAYGSNKNERAETKDKF</sequence>
<protein>
    <submittedName>
        <fullName evidence="1">Uncharacterized protein</fullName>
    </submittedName>
</protein>
<evidence type="ECO:0000313" key="2">
    <source>
        <dbReference type="Proteomes" id="UP000801492"/>
    </source>
</evidence>
<accession>A0A8K0CFZ4</accession>
<dbReference type="PANTHER" id="PTHR47018">
    <property type="entry name" value="CXC DOMAIN-CONTAINING PROTEIN-RELATED"/>
    <property type="match status" value="1"/>
</dbReference>
<dbReference type="PANTHER" id="PTHR47018:SF3">
    <property type="entry name" value="MYCBP-ASSOCIATED PROTEIN"/>
    <property type="match status" value="1"/>
</dbReference>
<gene>
    <name evidence="1" type="ORF">ILUMI_22349</name>
</gene>
<evidence type="ECO:0000313" key="1">
    <source>
        <dbReference type="EMBL" id="KAF2883818.1"/>
    </source>
</evidence>
<dbReference type="AlphaFoldDB" id="A0A8K0CFZ4"/>
<reference evidence="1" key="1">
    <citation type="submission" date="2019-08" db="EMBL/GenBank/DDBJ databases">
        <title>The genome of the North American firefly Photinus pyralis.</title>
        <authorList>
            <consortium name="Photinus pyralis genome working group"/>
            <person name="Fallon T.R."/>
            <person name="Sander Lower S.E."/>
            <person name="Weng J.-K."/>
        </authorList>
    </citation>
    <scope>NUCLEOTIDE SEQUENCE</scope>
    <source>
        <strain evidence="1">TRF0915ILg1</strain>
        <tissue evidence="1">Whole body</tissue>
    </source>
</reference>